<organism evidence="1 2">
    <name type="scientific">Streptomyces fradiae ATCC 10745 = DSM 40063</name>
    <dbReference type="NCBI Taxonomy" id="1319510"/>
    <lineage>
        <taxon>Bacteria</taxon>
        <taxon>Bacillati</taxon>
        <taxon>Actinomycetota</taxon>
        <taxon>Actinomycetes</taxon>
        <taxon>Kitasatosporales</taxon>
        <taxon>Streptomycetaceae</taxon>
        <taxon>Streptomyces</taxon>
    </lineage>
</organism>
<protein>
    <submittedName>
        <fullName evidence="1">Uncharacterized protein</fullName>
    </submittedName>
</protein>
<dbReference type="AlphaFoldDB" id="A0A1Y2NQ12"/>
<sequence>MLTLRVSRDGGRTWGERTVVRVRDRLVPPHSSVWPPCACPRCGRPDGQGP</sequence>
<dbReference type="Proteomes" id="UP000194318">
    <property type="component" value="Unassembled WGS sequence"/>
</dbReference>
<name>A0A1Y2NQ12_STRFR</name>
<gene>
    <name evidence="1" type="ORF">BG846_05235</name>
</gene>
<reference evidence="1 2" key="1">
    <citation type="submission" date="2016-09" db="EMBL/GenBank/DDBJ databases">
        <title>Streptomyces fradiae DSM40063, a candidate organism with high potential of specific P450 cytochromes.</title>
        <authorList>
            <person name="Grumaz C."/>
            <person name="Vainshtein Y."/>
            <person name="Kirstahler P."/>
            <person name="Sohn K."/>
        </authorList>
    </citation>
    <scope>NUCLEOTIDE SEQUENCE [LARGE SCALE GENOMIC DNA]</scope>
    <source>
        <strain evidence="1 2">DSM 40063</strain>
    </source>
</reference>
<evidence type="ECO:0000313" key="1">
    <source>
        <dbReference type="EMBL" id="OSY49189.1"/>
    </source>
</evidence>
<comment type="caution">
    <text evidence="1">The sequence shown here is derived from an EMBL/GenBank/DDBJ whole genome shotgun (WGS) entry which is preliminary data.</text>
</comment>
<proteinExistence type="predicted"/>
<accession>A0A1Y2NQ12</accession>
<dbReference type="EMBL" id="MIFZ01000334">
    <property type="protein sequence ID" value="OSY49189.1"/>
    <property type="molecule type" value="Genomic_DNA"/>
</dbReference>
<evidence type="ECO:0000313" key="2">
    <source>
        <dbReference type="Proteomes" id="UP000194318"/>
    </source>
</evidence>